<dbReference type="AlphaFoldDB" id="A0A1I7TJB4"/>
<dbReference type="PANTHER" id="PTHR14969:SF13">
    <property type="entry name" value="AT30094P"/>
    <property type="match status" value="1"/>
</dbReference>
<dbReference type="Proteomes" id="UP000095282">
    <property type="component" value="Unplaced"/>
</dbReference>
<dbReference type="CDD" id="cd03391">
    <property type="entry name" value="PAP2_containing_2_like"/>
    <property type="match status" value="1"/>
</dbReference>
<feature type="transmembrane region" description="Helical" evidence="1">
    <location>
        <begin position="172"/>
        <end position="194"/>
    </location>
</feature>
<evidence type="ECO:0000259" key="2">
    <source>
        <dbReference type="SMART" id="SM00014"/>
    </source>
</evidence>
<dbReference type="eggNOG" id="KOG4268">
    <property type="taxonomic scope" value="Eukaryota"/>
</dbReference>
<reference evidence="4" key="1">
    <citation type="submission" date="2016-11" db="UniProtKB">
        <authorList>
            <consortium name="WormBaseParasite"/>
        </authorList>
    </citation>
    <scope>IDENTIFICATION</scope>
</reference>
<name>A0A1I7TJB4_9PELO</name>
<feature type="transmembrane region" description="Helical" evidence="1">
    <location>
        <begin position="206"/>
        <end position="227"/>
    </location>
</feature>
<keyword evidence="1" id="KW-1133">Transmembrane helix</keyword>
<evidence type="ECO:0000313" key="3">
    <source>
        <dbReference type="Proteomes" id="UP000095282"/>
    </source>
</evidence>
<dbReference type="InterPro" id="IPR036938">
    <property type="entry name" value="PAP2/HPO_sf"/>
</dbReference>
<evidence type="ECO:0000256" key="1">
    <source>
        <dbReference type="SAM" id="Phobius"/>
    </source>
</evidence>
<dbReference type="SUPFAM" id="SSF48317">
    <property type="entry name" value="Acid phosphatase/Vanadium-dependent haloperoxidase"/>
    <property type="match status" value="1"/>
</dbReference>
<organism evidence="3 4">
    <name type="scientific">Caenorhabditis tropicalis</name>
    <dbReference type="NCBI Taxonomy" id="1561998"/>
    <lineage>
        <taxon>Eukaryota</taxon>
        <taxon>Metazoa</taxon>
        <taxon>Ecdysozoa</taxon>
        <taxon>Nematoda</taxon>
        <taxon>Chromadorea</taxon>
        <taxon>Rhabditida</taxon>
        <taxon>Rhabditina</taxon>
        <taxon>Rhabditomorpha</taxon>
        <taxon>Rhabditoidea</taxon>
        <taxon>Rhabditidae</taxon>
        <taxon>Peloderinae</taxon>
        <taxon>Caenorhabditis</taxon>
    </lineage>
</organism>
<evidence type="ECO:0000313" key="4">
    <source>
        <dbReference type="WBParaSite" id="Csp11.Scaffold626.g6490.t1"/>
    </source>
</evidence>
<dbReference type="InterPro" id="IPR000326">
    <property type="entry name" value="PAP2/HPO"/>
</dbReference>
<keyword evidence="3" id="KW-1185">Reference proteome</keyword>
<keyword evidence="1" id="KW-0472">Membrane</keyword>
<feature type="domain" description="Phosphatidic acid phosphatase type 2/haloperoxidase" evidence="2">
    <location>
        <begin position="206"/>
        <end position="312"/>
    </location>
</feature>
<dbReference type="SMART" id="SM00014">
    <property type="entry name" value="acidPPc"/>
    <property type="match status" value="1"/>
</dbReference>
<protein>
    <submittedName>
        <fullName evidence="4">AcidPPc domain-containing protein</fullName>
    </submittedName>
</protein>
<dbReference type="GO" id="GO:0042392">
    <property type="term" value="F:sphingosine-1-phosphate phosphatase activity"/>
    <property type="evidence" value="ECO:0007669"/>
    <property type="project" value="TreeGrafter"/>
</dbReference>
<keyword evidence="1" id="KW-0812">Transmembrane</keyword>
<dbReference type="Pfam" id="PF01569">
    <property type="entry name" value="PAP2"/>
    <property type="match status" value="1"/>
</dbReference>
<dbReference type="WBParaSite" id="Csp11.Scaffold626.g6490.t1">
    <property type="protein sequence ID" value="Csp11.Scaffold626.g6490.t1"/>
    <property type="gene ID" value="Csp11.Scaffold626.g6490"/>
</dbReference>
<sequence length="327" mass="38386">MGPKHTYLGYMMPKLISFQWTEVHLTVTVSRGWAEASSLRPRRGLNVRVRGPKSRTLPLYHASAERRGGRGGLHTTHKRVWRGGHTQKDTRRRQVAWWPWTRKTRRVVLSEETYLFTSNYDLVNVSIYFTYFRCEILQIITMERLIHWGEKADEEYSKLLFDKNKYHFACTWIEWSIHGFPWFVVATLALIVAYGKNFDESTQYQLVVLNIGLYFDLIFVAILKFYIHRDRPQKTYSRYLEHTVDIYSFPSGHASRATMLIVMFYNWAPNFTFPFIPLPLIVGLSRVALGRHFITDVLAGIAFGFLEGRLMLTIPYGINTVFRNILK</sequence>
<dbReference type="Gene3D" id="1.20.144.10">
    <property type="entry name" value="Phosphatidic acid phosphatase type 2/haloperoxidase"/>
    <property type="match status" value="1"/>
</dbReference>
<accession>A0A1I7TJB4</accession>
<dbReference type="PANTHER" id="PTHR14969">
    <property type="entry name" value="SPHINGOSINE-1-PHOSPHATE PHOSPHOHYDROLASE"/>
    <property type="match status" value="1"/>
</dbReference>
<proteinExistence type="predicted"/>